<proteinExistence type="predicted"/>
<dbReference type="Proteomes" id="UP001321760">
    <property type="component" value="Unassembled WGS sequence"/>
</dbReference>
<dbReference type="EMBL" id="MU865929">
    <property type="protein sequence ID" value="KAK4451151.1"/>
    <property type="molecule type" value="Genomic_DNA"/>
</dbReference>
<evidence type="ECO:0000313" key="3">
    <source>
        <dbReference type="Proteomes" id="UP001321760"/>
    </source>
</evidence>
<evidence type="ECO:0000313" key="2">
    <source>
        <dbReference type="EMBL" id="KAK4451151.1"/>
    </source>
</evidence>
<reference evidence="2" key="2">
    <citation type="submission" date="2023-05" db="EMBL/GenBank/DDBJ databases">
        <authorList>
            <consortium name="Lawrence Berkeley National Laboratory"/>
            <person name="Steindorff A."/>
            <person name="Hensen N."/>
            <person name="Bonometti L."/>
            <person name="Westerberg I."/>
            <person name="Brannstrom I.O."/>
            <person name="Guillou S."/>
            <person name="Cros-Aarteil S."/>
            <person name="Calhoun S."/>
            <person name="Haridas S."/>
            <person name="Kuo A."/>
            <person name="Mondo S."/>
            <person name="Pangilinan J."/>
            <person name="Riley R."/>
            <person name="Labutti K."/>
            <person name="Andreopoulos B."/>
            <person name="Lipzen A."/>
            <person name="Chen C."/>
            <person name="Yanf M."/>
            <person name="Daum C."/>
            <person name="Ng V."/>
            <person name="Clum A."/>
            <person name="Ohm R."/>
            <person name="Martin F."/>
            <person name="Silar P."/>
            <person name="Natvig D."/>
            <person name="Lalanne C."/>
            <person name="Gautier V."/>
            <person name="Ament-Velasquez S.L."/>
            <person name="Kruys A."/>
            <person name="Hutchinson M.I."/>
            <person name="Powell A.J."/>
            <person name="Barry K."/>
            <person name="Miller A.N."/>
            <person name="Grigoriev I.V."/>
            <person name="Debuchy R."/>
            <person name="Gladieux P."/>
            <person name="Thoren M.H."/>
            <person name="Johannesson H."/>
        </authorList>
    </citation>
    <scope>NUCLEOTIDE SEQUENCE</scope>
    <source>
        <strain evidence="2">PSN243</strain>
    </source>
</reference>
<organism evidence="2 3">
    <name type="scientific">Podospora aff. communis PSN243</name>
    <dbReference type="NCBI Taxonomy" id="3040156"/>
    <lineage>
        <taxon>Eukaryota</taxon>
        <taxon>Fungi</taxon>
        <taxon>Dikarya</taxon>
        <taxon>Ascomycota</taxon>
        <taxon>Pezizomycotina</taxon>
        <taxon>Sordariomycetes</taxon>
        <taxon>Sordariomycetidae</taxon>
        <taxon>Sordariales</taxon>
        <taxon>Podosporaceae</taxon>
        <taxon>Podospora</taxon>
    </lineage>
</organism>
<dbReference type="AlphaFoldDB" id="A0AAV9GRY5"/>
<name>A0AAV9GRY5_9PEZI</name>
<gene>
    <name evidence="2" type="ORF">QBC34DRAFT_424027</name>
</gene>
<sequence>MAGPITRIPNEVVQEIAYLQHAAWCRLALAASELPALVEEFHALVQPVEQARLASAASHLEQEQPGNPEPSSRLLDLIGIMTTFMIIGPSFLELARYIHEEESWYNWDSSTRSDLSCQLSLCSALNGLTWSAPDEVLIRRPRNISWWPSAWTRQLVSDHMSSASRRRRDLIKVGEHLPSGPILARWLYDAIEMNGEDIDEGDWIIRLMGLPAPEGDDEGSSAAETGPAGEDDVQAPAPSPAADVPTRTANVLEGTIRGMTFRTRVDQERRVVFFDSGERPNTFVEEPLRVHGFIPIGPGDGGRHGAVVSPGL</sequence>
<accession>A0AAV9GRY5</accession>
<protein>
    <submittedName>
        <fullName evidence="2">Uncharacterized protein</fullName>
    </submittedName>
</protein>
<evidence type="ECO:0000256" key="1">
    <source>
        <dbReference type="SAM" id="MobiDB-lite"/>
    </source>
</evidence>
<keyword evidence="3" id="KW-1185">Reference proteome</keyword>
<comment type="caution">
    <text evidence="2">The sequence shown here is derived from an EMBL/GenBank/DDBJ whole genome shotgun (WGS) entry which is preliminary data.</text>
</comment>
<reference evidence="2" key="1">
    <citation type="journal article" date="2023" name="Mol. Phylogenet. Evol.">
        <title>Genome-scale phylogeny and comparative genomics of the fungal order Sordariales.</title>
        <authorList>
            <person name="Hensen N."/>
            <person name="Bonometti L."/>
            <person name="Westerberg I."/>
            <person name="Brannstrom I.O."/>
            <person name="Guillou S."/>
            <person name="Cros-Aarteil S."/>
            <person name="Calhoun S."/>
            <person name="Haridas S."/>
            <person name="Kuo A."/>
            <person name="Mondo S."/>
            <person name="Pangilinan J."/>
            <person name="Riley R."/>
            <person name="LaButti K."/>
            <person name="Andreopoulos B."/>
            <person name="Lipzen A."/>
            <person name="Chen C."/>
            <person name="Yan M."/>
            <person name="Daum C."/>
            <person name="Ng V."/>
            <person name="Clum A."/>
            <person name="Steindorff A."/>
            <person name="Ohm R.A."/>
            <person name="Martin F."/>
            <person name="Silar P."/>
            <person name="Natvig D.O."/>
            <person name="Lalanne C."/>
            <person name="Gautier V."/>
            <person name="Ament-Velasquez S.L."/>
            <person name="Kruys A."/>
            <person name="Hutchinson M.I."/>
            <person name="Powell A.J."/>
            <person name="Barry K."/>
            <person name="Miller A.N."/>
            <person name="Grigoriev I.V."/>
            <person name="Debuchy R."/>
            <person name="Gladieux P."/>
            <person name="Hiltunen Thoren M."/>
            <person name="Johannesson H."/>
        </authorList>
    </citation>
    <scope>NUCLEOTIDE SEQUENCE</scope>
    <source>
        <strain evidence="2">PSN243</strain>
    </source>
</reference>
<feature type="region of interest" description="Disordered" evidence="1">
    <location>
        <begin position="209"/>
        <end position="246"/>
    </location>
</feature>